<dbReference type="EMBL" id="AUZZ01005236">
    <property type="protein sequence ID" value="EQD50385.1"/>
    <property type="molecule type" value="Genomic_DNA"/>
</dbReference>
<proteinExistence type="inferred from homology"/>
<dbReference type="GO" id="GO:0046961">
    <property type="term" value="F:proton-transporting ATPase activity, rotational mechanism"/>
    <property type="evidence" value="ECO:0007669"/>
    <property type="project" value="InterPro"/>
</dbReference>
<sequence>MPDQVDEPRRTVVLGERELAIGFRLIGLSDVVEVTPSTAQGEFQKVVGDPATSLVIASQSVRSALSETQRFHAENSLRPLVVFVPAPTGEYEVESISALAKRILGVSLSVPH</sequence>
<protein>
    <submittedName>
        <fullName evidence="4">Vacuolar h+transporting two sector atpase f subunit</fullName>
    </submittedName>
</protein>
<name>T1B837_9ZZZZ</name>
<reference evidence="4" key="1">
    <citation type="submission" date="2013-08" db="EMBL/GenBank/DDBJ databases">
        <authorList>
            <person name="Mendez C."/>
            <person name="Richter M."/>
            <person name="Ferrer M."/>
            <person name="Sanchez J."/>
        </authorList>
    </citation>
    <scope>NUCLEOTIDE SEQUENCE</scope>
</reference>
<evidence type="ECO:0000313" key="4">
    <source>
        <dbReference type="EMBL" id="EQD50385.1"/>
    </source>
</evidence>
<dbReference type="InterPro" id="IPR036906">
    <property type="entry name" value="ATPase_V1_fsu_sf"/>
</dbReference>
<gene>
    <name evidence="4" type="ORF">B2A_07323</name>
</gene>
<dbReference type="AlphaFoldDB" id="T1B837"/>
<reference evidence="4" key="2">
    <citation type="journal article" date="2014" name="ISME J.">
        <title>Microbial stratification in low pH oxic and suboxic macroscopic growths along an acid mine drainage.</title>
        <authorList>
            <person name="Mendez-Garcia C."/>
            <person name="Mesa V."/>
            <person name="Sprenger R.R."/>
            <person name="Richter M."/>
            <person name="Diez M.S."/>
            <person name="Solano J."/>
            <person name="Bargiela R."/>
            <person name="Golyshina O.V."/>
            <person name="Manteca A."/>
            <person name="Ramos J.L."/>
            <person name="Gallego J.R."/>
            <person name="Llorente I."/>
            <person name="Martins Dos Santos V.A."/>
            <person name="Jensen O.N."/>
            <person name="Pelaez A.I."/>
            <person name="Sanchez J."/>
            <person name="Ferrer M."/>
        </authorList>
    </citation>
    <scope>NUCLEOTIDE SEQUENCE</scope>
</reference>
<dbReference type="InterPro" id="IPR008218">
    <property type="entry name" value="ATPase_V1-cplx_f_g_su"/>
</dbReference>
<evidence type="ECO:0000256" key="3">
    <source>
        <dbReference type="ARBA" id="ARBA00023065"/>
    </source>
</evidence>
<dbReference type="Gene3D" id="3.40.50.10580">
    <property type="entry name" value="ATPase, V1 complex, subunit F"/>
    <property type="match status" value="1"/>
</dbReference>
<dbReference type="SUPFAM" id="SSF159468">
    <property type="entry name" value="AtpF-like"/>
    <property type="match status" value="1"/>
</dbReference>
<organism evidence="4">
    <name type="scientific">mine drainage metagenome</name>
    <dbReference type="NCBI Taxonomy" id="410659"/>
    <lineage>
        <taxon>unclassified sequences</taxon>
        <taxon>metagenomes</taxon>
        <taxon>ecological metagenomes</taxon>
    </lineage>
</organism>
<comment type="caution">
    <text evidence="4">The sequence shown here is derived from an EMBL/GenBank/DDBJ whole genome shotgun (WGS) entry which is preliminary data.</text>
</comment>
<accession>T1B837</accession>
<comment type="similarity">
    <text evidence="1">Belongs to the V-ATPase F subunit family.</text>
</comment>
<keyword evidence="3" id="KW-0406">Ion transport</keyword>
<evidence type="ECO:0000256" key="2">
    <source>
        <dbReference type="ARBA" id="ARBA00022448"/>
    </source>
</evidence>
<dbReference type="Pfam" id="PF01990">
    <property type="entry name" value="ATP-synt_F"/>
    <property type="match status" value="1"/>
</dbReference>
<evidence type="ECO:0000256" key="1">
    <source>
        <dbReference type="ARBA" id="ARBA00010148"/>
    </source>
</evidence>
<keyword evidence="2" id="KW-0813">Transport</keyword>